<dbReference type="EC" id="3.6.4.12" evidence="14"/>
<keyword evidence="6 14" id="KW-0347">Helicase</keyword>
<dbReference type="Gene3D" id="1.20.58.870">
    <property type="match status" value="1"/>
</dbReference>
<dbReference type="EMBL" id="BDRX01000033">
    <property type="protein sequence ID" value="GBF92552.1"/>
    <property type="molecule type" value="Genomic_DNA"/>
</dbReference>
<dbReference type="Pfam" id="PF17855">
    <property type="entry name" value="MCM_lid"/>
    <property type="match status" value="1"/>
</dbReference>
<evidence type="ECO:0000256" key="1">
    <source>
        <dbReference type="ARBA" id="ARBA00004123"/>
    </source>
</evidence>
<feature type="region of interest" description="Disordered" evidence="15">
    <location>
        <begin position="787"/>
        <end position="817"/>
    </location>
</feature>
<dbReference type="PROSITE" id="PS50051">
    <property type="entry name" value="MCM_2"/>
    <property type="match status" value="1"/>
</dbReference>
<dbReference type="InterPro" id="IPR008049">
    <property type="entry name" value="MCM6"/>
</dbReference>
<dbReference type="GO" id="GO:0006270">
    <property type="term" value="P:DNA replication initiation"/>
    <property type="evidence" value="ECO:0007669"/>
    <property type="project" value="UniProtKB-UniRule"/>
</dbReference>
<proteinExistence type="inferred from homology"/>
<evidence type="ECO:0000256" key="14">
    <source>
        <dbReference type="RuleBase" id="RU368064"/>
    </source>
</evidence>
<feature type="compositionally biased region" description="Low complexity" evidence="15">
    <location>
        <begin position="713"/>
        <end position="746"/>
    </location>
</feature>
<dbReference type="Pfam" id="PF14551">
    <property type="entry name" value="MCM_N"/>
    <property type="match status" value="1"/>
</dbReference>
<evidence type="ECO:0000256" key="11">
    <source>
        <dbReference type="ARBA" id="ARBA00047995"/>
    </source>
</evidence>
<dbReference type="SUPFAM" id="SSF52540">
    <property type="entry name" value="P-loop containing nucleoside triphosphate hydrolases"/>
    <property type="match status" value="1"/>
</dbReference>
<name>A0A2V0P0V4_9CHLO</name>
<dbReference type="OrthoDB" id="1744952at2759"/>
<sequence>MAAAQPVNFAYVPDPAVEGLAESFGAFLADFSPEDWQPEPSQQATQGSQDGAAGARSFMARNVAQMCYAGETVLYVQFEHLQAFNYDMSNQIRDHYERAEPVLRRALQDHVREAFPEFLKEAHGVEKEFFVGVTGLPDAERLRDLRVEKIGRLVTFSGTVTRTSEVRPELFLGAFKCARCQTRITGVEQQYKYTTPLICKKGSCGNKSLWSLDRDESVFVDWQRVKVQENVDEIPGGALPRTMDVILRANNCDRAKAGDRVSFCGSLVVCPDVGALYSQGQGVSIRQAAGGNDNEGVVGGMGAGVREVSYRLMFIACSAQSAGTRDGMVNIRGDNEMQTPDEVLNEYSERDAEEVLQMSERATIYADLSRSICPSVYGHDSIKQAILLMLFGGVHKRTIEGTSLRGDINLAIIGDPSCAKSQMLKYVAAFLPRAVYTSGKASTAAGLTASVVKEPENNEFAIEAGALMLADNGICCIDEFDKMDVKDQVAIHEAMEQQTISIAKAGIQATLNARASILAAANPINGRYDKSKPLKQNIQLPPAILSRFDLLHVMVDETTELMDERIALHIVNLHRNPKAIQRYIKYARAIKPVLTEAAQAALVRSYKRLRSEDAVPGSQSAYRITVRQLEALVRLSEAMARVFCSSEVRVEHVQEATRLLQSSIMKIEQGDLELDGLAGAPIDEVTGEELPDEHRDTLLASAHLPRGKHADAARPAGDAAAAPRDQVGEAAGAGAQQEGGEAAEAVPAPGRAVKISAKKLEFIKTMLLKKLQEETDHQEALAIERRQQRAAAMDADDDAAGAREPAEGDQAAEKPGMKQQDLVDWYMELQINRKAITSYEDGEAEYDLAFKVISHMIKREGLLVVVTAPRKLAGESAEAYRNRVWKERRLALSPSYVPE</sequence>
<evidence type="ECO:0000256" key="4">
    <source>
        <dbReference type="ARBA" id="ARBA00022741"/>
    </source>
</evidence>
<evidence type="ECO:0000256" key="3">
    <source>
        <dbReference type="ARBA" id="ARBA00022705"/>
    </source>
</evidence>
<dbReference type="PROSITE" id="PS00847">
    <property type="entry name" value="MCM_1"/>
    <property type="match status" value="1"/>
</dbReference>
<feature type="domain" description="MCM C-terminal AAA(+) ATPase" evidence="16">
    <location>
        <begin position="364"/>
        <end position="570"/>
    </location>
</feature>
<dbReference type="InterPro" id="IPR033762">
    <property type="entry name" value="MCM_OB"/>
</dbReference>
<dbReference type="Gene3D" id="3.40.50.300">
    <property type="entry name" value="P-loop containing nucleotide triphosphate hydrolases"/>
    <property type="match status" value="1"/>
</dbReference>
<dbReference type="InterPro" id="IPR001208">
    <property type="entry name" value="MCM_dom"/>
</dbReference>
<dbReference type="GO" id="GO:0016887">
    <property type="term" value="F:ATP hydrolysis activity"/>
    <property type="evidence" value="ECO:0007669"/>
    <property type="project" value="RHEA"/>
</dbReference>
<dbReference type="GO" id="GO:0000347">
    <property type="term" value="C:THO complex"/>
    <property type="evidence" value="ECO:0007669"/>
    <property type="project" value="UniProtKB-ARBA"/>
</dbReference>
<evidence type="ECO:0000256" key="12">
    <source>
        <dbReference type="ARBA" id="ARBA00053280"/>
    </source>
</evidence>
<evidence type="ECO:0000256" key="15">
    <source>
        <dbReference type="SAM" id="MobiDB-lite"/>
    </source>
</evidence>
<evidence type="ECO:0000259" key="16">
    <source>
        <dbReference type="PROSITE" id="PS50051"/>
    </source>
</evidence>
<dbReference type="FunFam" id="3.40.50.300:FF:002469">
    <property type="entry name" value="Cell division control protein 21"/>
    <property type="match status" value="1"/>
</dbReference>
<evidence type="ECO:0000256" key="7">
    <source>
        <dbReference type="ARBA" id="ARBA00022840"/>
    </source>
</evidence>
<dbReference type="GO" id="GO:0000727">
    <property type="term" value="P:double-strand break repair via break-induced replication"/>
    <property type="evidence" value="ECO:0007669"/>
    <property type="project" value="TreeGrafter"/>
</dbReference>
<feature type="region of interest" description="Disordered" evidence="15">
    <location>
        <begin position="705"/>
        <end position="746"/>
    </location>
</feature>
<keyword evidence="3 14" id="KW-0235">DNA replication</keyword>
<dbReference type="PANTHER" id="PTHR11630">
    <property type="entry name" value="DNA REPLICATION LICENSING FACTOR MCM FAMILY MEMBER"/>
    <property type="match status" value="1"/>
</dbReference>
<evidence type="ECO:0000256" key="8">
    <source>
        <dbReference type="ARBA" id="ARBA00023125"/>
    </source>
</evidence>
<dbReference type="InterPro" id="IPR018525">
    <property type="entry name" value="MCM_CS"/>
</dbReference>
<dbReference type="PRINTS" id="PR01657">
    <property type="entry name" value="MCMFAMILY"/>
</dbReference>
<dbReference type="Pfam" id="PF17207">
    <property type="entry name" value="MCM_OB"/>
    <property type="match status" value="1"/>
</dbReference>
<organism evidence="17 18">
    <name type="scientific">Raphidocelis subcapitata</name>
    <dbReference type="NCBI Taxonomy" id="307507"/>
    <lineage>
        <taxon>Eukaryota</taxon>
        <taxon>Viridiplantae</taxon>
        <taxon>Chlorophyta</taxon>
        <taxon>core chlorophytes</taxon>
        <taxon>Chlorophyceae</taxon>
        <taxon>CS clade</taxon>
        <taxon>Sphaeropleales</taxon>
        <taxon>Selenastraceae</taxon>
        <taxon>Raphidocelis</taxon>
    </lineage>
</organism>
<reference evidence="17 18" key="1">
    <citation type="journal article" date="2018" name="Sci. Rep.">
        <title>Raphidocelis subcapitata (=Pseudokirchneriella subcapitata) provides an insight into genome evolution and environmental adaptations in the Sphaeropleales.</title>
        <authorList>
            <person name="Suzuki S."/>
            <person name="Yamaguchi H."/>
            <person name="Nakajima N."/>
            <person name="Kawachi M."/>
        </authorList>
    </citation>
    <scope>NUCLEOTIDE SEQUENCE [LARGE SCALE GENOMIC DNA]</scope>
    <source>
        <strain evidence="17 18">NIES-35</strain>
    </source>
</reference>
<feature type="compositionally biased region" description="Basic and acidic residues" evidence="15">
    <location>
        <begin position="800"/>
        <end position="816"/>
    </location>
</feature>
<dbReference type="FunCoup" id="A0A2V0P0V4">
    <property type="interactions" value="1555"/>
</dbReference>
<dbReference type="PRINTS" id="PR01662">
    <property type="entry name" value="MCMPROTEIN6"/>
</dbReference>
<dbReference type="InterPro" id="IPR041024">
    <property type="entry name" value="Mcm6_C"/>
</dbReference>
<dbReference type="Pfam" id="PF18263">
    <property type="entry name" value="WHD_MCM6"/>
    <property type="match status" value="1"/>
</dbReference>
<keyword evidence="4 13" id="KW-0547">Nucleotide-binding</keyword>
<evidence type="ECO:0000256" key="9">
    <source>
        <dbReference type="ARBA" id="ARBA00023242"/>
    </source>
</evidence>
<dbReference type="GO" id="GO:1902969">
    <property type="term" value="P:mitotic DNA replication"/>
    <property type="evidence" value="ECO:0007669"/>
    <property type="project" value="TreeGrafter"/>
</dbReference>
<dbReference type="FunFam" id="2.20.28.10:FF:000003">
    <property type="entry name" value="DNA helicase"/>
    <property type="match status" value="1"/>
</dbReference>
<comment type="subunit">
    <text evidence="14">Component of the MCM2-7 complex.</text>
</comment>
<dbReference type="InterPro" id="IPR041562">
    <property type="entry name" value="MCM_lid"/>
</dbReference>
<evidence type="ECO:0000256" key="5">
    <source>
        <dbReference type="ARBA" id="ARBA00022801"/>
    </source>
</evidence>
<dbReference type="Gene3D" id="2.20.28.10">
    <property type="match status" value="1"/>
</dbReference>
<evidence type="ECO:0000256" key="2">
    <source>
        <dbReference type="ARBA" id="ARBA00008010"/>
    </source>
</evidence>
<keyword evidence="5 14" id="KW-0378">Hydrolase</keyword>
<comment type="function">
    <text evidence="12">Probable component of the MCM2-7 complex (MCM complex) that may function as a DNA helicase and which is essential to undergo a single round of replication initiation and elongation per cell cycle in eukaryotic cells.</text>
</comment>
<evidence type="ECO:0000256" key="10">
    <source>
        <dbReference type="ARBA" id="ARBA00023306"/>
    </source>
</evidence>
<dbReference type="InterPro" id="IPR012340">
    <property type="entry name" value="NA-bd_OB-fold"/>
</dbReference>
<dbReference type="Proteomes" id="UP000247498">
    <property type="component" value="Unassembled WGS sequence"/>
</dbReference>
<keyword evidence="9" id="KW-0539">Nucleus</keyword>
<keyword evidence="7 13" id="KW-0067">ATP-binding</keyword>
<comment type="catalytic activity">
    <reaction evidence="11 14">
        <text>ATP + H2O = ADP + phosphate + H(+)</text>
        <dbReference type="Rhea" id="RHEA:13065"/>
        <dbReference type="ChEBI" id="CHEBI:15377"/>
        <dbReference type="ChEBI" id="CHEBI:15378"/>
        <dbReference type="ChEBI" id="CHEBI:30616"/>
        <dbReference type="ChEBI" id="CHEBI:43474"/>
        <dbReference type="ChEBI" id="CHEBI:456216"/>
        <dbReference type="EC" id="3.6.4.12"/>
    </reaction>
</comment>
<dbReference type="CDD" id="cd17757">
    <property type="entry name" value="MCM6"/>
    <property type="match status" value="1"/>
</dbReference>
<dbReference type="GO" id="GO:1990518">
    <property type="term" value="F:single-stranded 3'-5' DNA helicase activity"/>
    <property type="evidence" value="ECO:0007669"/>
    <property type="project" value="TreeGrafter"/>
</dbReference>
<dbReference type="AlphaFoldDB" id="A0A2V0P0V4"/>
<dbReference type="PANTHER" id="PTHR11630:SF43">
    <property type="entry name" value="DNA REPLICATION LICENSING FACTOR MCM6"/>
    <property type="match status" value="1"/>
</dbReference>
<evidence type="ECO:0000256" key="6">
    <source>
        <dbReference type="ARBA" id="ARBA00022806"/>
    </source>
</evidence>
<dbReference type="Gene3D" id="3.30.1640.10">
    <property type="entry name" value="mini-chromosome maintenance (MCM) complex, chain A, domain 1"/>
    <property type="match status" value="1"/>
</dbReference>
<accession>A0A2V0P0V4</accession>
<dbReference type="Pfam" id="PF00493">
    <property type="entry name" value="MCM"/>
    <property type="match status" value="1"/>
</dbReference>
<protein>
    <recommendedName>
        <fullName evidence="14">DNA replication licensing factor MCM6</fullName>
        <ecNumber evidence="14">3.6.4.12</ecNumber>
    </recommendedName>
</protein>
<dbReference type="InParanoid" id="A0A2V0P0V4"/>
<comment type="similarity">
    <text evidence="2 13">Belongs to the MCM family.</text>
</comment>
<keyword evidence="10 14" id="KW-0131">Cell cycle</keyword>
<dbReference type="GO" id="GO:0042555">
    <property type="term" value="C:MCM complex"/>
    <property type="evidence" value="ECO:0007669"/>
    <property type="project" value="UniProtKB-UniRule"/>
</dbReference>
<dbReference type="InterPro" id="IPR027417">
    <property type="entry name" value="P-loop_NTPase"/>
</dbReference>
<dbReference type="STRING" id="307507.A0A2V0P0V4"/>
<dbReference type="GO" id="GO:0003697">
    <property type="term" value="F:single-stranded DNA binding"/>
    <property type="evidence" value="ECO:0007669"/>
    <property type="project" value="TreeGrafter"/>
</dbReference>
<dbReference type="Gene3D" id="2.40.50.140">
    <property type="entry name" value="Nucleic acid-binding proteins"/>
    <property type="match status" value="1"/>
</dbReference>
<keyword evidence="18" id="KW-1185">Reference proteome</keyword>
<evidence type="ECO:0000256" key="13">
    <source>
        <dbReference type="RuleBase" id="RU004070"/>
    </source>
</evidence>
<evidence type="ECO:0000313" key="18">
    <source>
        <dbReference type="Proteomes" id="UP000247498"/>
    </source>
</evidence>
<comment type="function">
    <text evidence="14">Acts as component of the MCM2-7 complex (MCM complex) which is the replicative helicase essential for 'once per cell cycle' DNA replication initiation and elongation in eukaryotic cells. The active ATPase sites in the MCM2-7 ring are formed through the interaction surfaces of two neighboring subunits such that a critical structure of a conserved arginine finger motif is provided in trans relative to the ATP-binding site of the Walker A box of the adjacent subunit. The six ATPase active sites, however, are likely to contribute differentially to the complex helicase activity.</text>
</comment>
<gene>
    <name evidence="17" type="ORF">Rsub_05166</name>
</gene>
<dbReference type="InterPro" id="IPR031327">
    <property type="entry name" value="MCM"/>
</dbReference>
<dbReference type="SMART" id="SM00350">
    <property type="entry name" value="MCM"/>
    <property type="match status" value="1"/>
</dbReference>
<dbReference type="InterPro" id="IPR027925">
    <property type="entry name" value="MCM_N"/>
</dbReference>
<comment type="subcellular location">
    <subcellularLocation>
        <location evidence="1 14">Nucleus</location>
    </subcellularLocation>
</comment>
<evidence type="ECO:0000313" key="17">
    <source>
        <dbReference type="EMBL" id="GBF92552.1"/>
    </source>
</evidence>
<comment type="caution">
    <text evidence="17">The sequence shown here is derived from an EMBL/GenBank/DDBJ whole genome shotgun (WGS) entry which is preliminary data.</text>
</comment>
<dbReference type="GO" id="GO:0005524">
    <property type="term" value="F:ATP binding"/>
    <property type="evidence" value="ECO:0007669"/>
    <property type="project" value="UniProtKB-UniRule"/>
</dbReference>
<keyword evidence="8 13" id="KW-0238">DNA-binding</keyword>
<dbReference type="SUPFAM" id="SSF50249">
    <property type="entry name" value="Nucleic acid-binding proteins"/>
    <property type="match status" value="1"/>
</dbReference>